<dbReference type="InterPro" id="IPR036291">
    <property type="entry name" value="NAD(P)-bd_dom_sf"/>
</dbReference>
<name>A0AA39V495_9LECA</name>
<dbReference type="Pfam" id="PF00106">
    <property type="entry name" value="adh_short"/>
    <property type="match status" value="1"/>
</dbReference>
<evidence type="ECO:0000313" key="2">
    <source>
        <dbReference type="Proteomes" id="UP001166286"/>
    </source>
</evidence>
<gene>
    <name evidence="1" type="ORF">JMJ35_006526</name>
</gene>
<dbReference type="Gene3D" id="3.40.50.720">
    <property type="entry name" value="NAD(P)-binding Rossmann-like Domain"/>
    <property type="match status" value="1"/>
</dbReference>
<sequence>MGAYAPAKAALDGMSRVLAKEVAPFNVRVLTVWLGTFNTNMANRNATLLGKNPMPEDYKGSLVHKTMELISSGKFEPDGDKDKAMKAVYEVVMGVGAGAGREGEKFLPLGRDLAARVKLLQDQFAHCLEVFGEVCNNVYRDK</sequence>
<dbReference type="EMBL" id="JAFEKC020000014">
    <property type="protein sequence ID" value="KAK0510974.1"/>
    <property type="molecule type" value="Genomic_DNA"/>
</dbReference>
<keyword evidence="2" id="KW-1185">Reference proteome</keyword>
<dbReference type="InterPro" id="IPR002347">
    <property type="entry name" value="SDR_fam"/>
</dbReference>
<dbReference type="SUPFAM" id="SSF51735">
    <property type="entry name" value="NAD(P)-binding Rossmann-fold domains"/>
    <property type="match status" value="1"/>
</dbReference>
<protein>
    <submittedName>
        <fullName evidence="1">Uncharacterized protein</fullName>
    </submittedName>
</protein>
<dbReference type="PANTHER" id="PTHR43976">
    <property type="entry name" value="SHORT CHAIN DEHYDROGENASE"/>
    <property type="match status" value="1"/>
</dbReference>
<dbReference type="Proteomes" id="UP001166286">
    <property type="component" value="Unassembled WGS sequence"/>
</dbReference>
<accession>A0AA39V495</accession>
<dbReference type="InterPro" id="IPR051911">
    <property type="entry name" value="SDR_oxidoreductase"/>
</dbReference>
<evidence type="ECO:0000313" key="1">
    <source>
        <dbReference type="EMBL" id="KAK0510974.1"/>
    </source>
</evidence>
<organism evidence="1 2">
    <name type="scientific">Cladonia borealis</name>
    <dbReference type="NCBI Taxonomy" id="184061"/>
    <lineage>
        <taxon>Eukaryota</taxon>
        <taxon>Fungi</taxon>
        <taxon>Dikarya</taxon>
        <taxon>Ascomycota</taxon>
        <taxon>Pezizomycotina</taxon>
        <taxon>Lecanoromycetes</taxon>
        <taxon>OSLEUM clade</taxon>
        <taxon>Lecanoromycetidae</taxon>
        <taxon>Lecanorales</taxon>
        <taxon>Lecanorineae</taxon>
        <taxon>Cladoniaceae</taxon>
        <taxon>Cladonia</taxon>
    </lineage>
</organism>
<proteinExistence type="predicted"/>
<dbReference type="AlphaFoldDB" id="A0AA39V495"/>
<reference evidence="1" key="1">
    <citation type="submission" date="2023-03" db="EMBL/GenBank/DDBJ databases">
        <title>Complete genome of Cladonia borealis.</title>
        <authorList>
            <person name="Park H."/>
        </authorList>
    </citation>
    <scope>NUCLEOTIDE SEQUENCE</scope>
    <source>
        <strain evidence="1">ANT050790</strain>
    </source>
</reference>
<comment type="caution">
    <text evidence="1">The sequence shown here is derived from an EMBL/GenBank/DDBJ whole genome shotgun (WGS) entry which is preliminary data.</text>
</comment>
<dbReference type="PANTHER" id="PTHR43976:SF6">
    <property type="entry name" value="OXIDOREDUCTASE, PUTATIVE (AFU_ORTHOLOGUE AFUA_1G13950)-RELATED"/>
    <property type="match status" value="1"/>
</dbReference>